<dbReference type="EMBL" id="AFOC01000084">
    <property type="protein sequence ID" value="EGV50408.1"/>
    <property type="molecule type" value="Genomic_DNA"/>
</dbReference>
<sequence>MYAALISQGKIVMSFDFATLSALLVFVVILVFLVMEIRSTRREVKEQLRQVSQHNALFQRNQQAWELCQAIHEQYPDVCPGLDYTMWVDEQGAHLDQWLADSPRPKLDRMVEKK</sequence>
<dbReference type="SUPFAM" id="SSF159865">
    <property type="entry name" value="XkdW-like"/>
    <property type="match status" value="1"/>
</dbReference>
<dbReference type="Proteomes" id="UP000004491">
    <property type="component" value="Unassembled WGS sequence"/>
</dbReference>
<keyword evidence="1" id="KW-0812">Transmembrane</keyword>
<keyword evidence="1" id="KW-1133">Transmembrane helix</keyword>
<accession>G2DG40</accession>
<reference evidence="2" key="1">
    <citation type="journal article" date="2011" name="ISME J.">
        <title>The endosymbionts of the deep-sea tubeworms Riftia pachyptila and Tevnia jerichonana share an identical physiology as revealed by proteogenomic analyses.</title>
        <authorList>
            <person name="Gardebrecht A."/>
            <person name="Markert S."/>
            <person name="Felbeck H."/>
            <person name="Thuermer A."/>
            <person name="Albrecht D."/>
            <person name="Wollherr A."/>
            <person name="Kabisch J."/>
            <person name="Lehmann R."/>
            <person name="Daniel R."/>
            <person name="Liesegang H."/>
            <person name="Hecker M."/>
            <person name="Sievert S.M."/>
            <person name="Schweder T."/>
        </authorList>
    </citation>
    <scope>NUCLEOTIDE SEQUENCE [LARGE SCALE GENOMIC DNA]</scope>
</reference>
<gene>
    <name evidence="2" type="ORF">Rifp1Sym_de00050</name>
</gene>
<name>G2DG40_9GAMM</name>
<evidence type="ECO:0000256" key="1">
    <source>
        <dbReference type="SAM" id="Phobius"/>
    </source>
</evidence>
<protein>
    <submittedName>
        <fullName evidence="2">Uncharacterized protein</fullName>
    </submittedName>
</protein>
<keyword evidence="3" id="KW-1185">Reference proteome</keyword>
<proteinExistence type="predicted"/>
<dbReference type="InterPro" id="IPR035950">
    <property type="entry name" value="XkdW-like_sf"/>
</dbReference>
<feature type="transmembrane region" description="Helical" evidence="1">
    <location>
        <begin position="12"/>
        <end position="35"/>
    </location>
</feature>
<evidence type="ECO:0000313" key="3">
    <source>
        <dbReference type="Proteomes" id="UP000004491"/>
    </source>
</evidence>
<organism evidence="2 3">
    <name type="scientific">endosymbiont of Riftia pachyptila</name>
    <name type="common">vent Ph05</name>
    <dbReference type="NCBI Taxonomy" id="1048808"/>
    <lineage>
        <taxon>Bacteria</taxon>
        <taxon>Pseudomonadati</taxon>
        <taxon>Pseudomonadota</taxon>
        <taxon>Gammaproteobacteria</taxon>
        <taxon>sulfur-oxidizing symbionts</taxon>
    </lineage>
</organism>
<comment type="caution">
    <text evidence="2">The sequence shown here is derived from an EMBL/GenBank/DDBJ whole genome shotgun (WGS) entry which is preliminary data.</text>
</comment>
<dbReference type="AlphaFoldDB" id="G2DG40"/>
<keyword evidence="1" id="KW-0472">Membrane</keyword>
<evidence type="ECO:0000313" key="2">
    <source>
        <dbReference type="EMBL" id="EGV50408.1"/>
    </source>
</evidence>